<accession>A0ABY2FHL7</accession>
<sequence>MTSMGKFIFEIRDAFDPLDGYEGDVTLAGVRVDYDGDSLAVGDTLLVPVSGGRTVRSTVAQFPLTSFTDRDLRAISVVGVTAADVLIGSRAERATD</sequence>
<dbReference type="Proteomes" id="UP000295060">
    <property type="component" value="Unassembled WGS sequence"/>
</dbReference>
<dbReference type="EMBL" id="SODU01000002">
    <property type="protein sequence ID" value="TDW90872.1"/>
    <property type="molecule type" value="Genomic_DNA"/>
</dbReference>
<comment type="caution">
    <text evidence="1">The sequence shown here is derived from an EMBL/GenBank/DDBJ whole genome shotgun (WGS) entry which is preliminary data.</text>
</comment>
<gene>
    <name evidence="1" type="ORF">EV137_4701</name>
</gene>
<evidence type="ECO:0000313" key="2">
    <source>
        <dbReference type="Proteomes" id="UP000295060"/>
    </source>
</evidence>
<organism evidence="1 2">
    <name type="scientific">Kribbella pratensis</name>
    <dbReference type="NCBI Taxonomy" id="2512112"/>
    <lineage>
        <taxon>Bacteria</taxon>
        <taxon>Bacillati</taxon>
        <taxon>Actinomycetota</taxon>
        <taxon>Actinomycetes</taxon>
        <taxon>Propionibacteriales</taxon>
        <taxon>Kribbellaceae</taxon>
        <taxon>Kribbella</taxon>
    </lineage>
</organism>
<protein>
    <submittedName>
        <fullName evidence="1">Uncharacterized protein</fullName>
    </submittedName>
</protein>
<name>A0ABY2FHL7_9ACTN</name>
<evidence type="ECO:0000313" key="1">
    <source>
        <dbReference type="EMBL" id="TDW90872.1"/>
    </source>
</evidence>
<keyword evidence="2" id="KW-1185">Reference proteome</keyword>
<proteinExistence type="predicted"/>
<reference evidence="1 2" key="1">
    <citation type="submission" date="2019-03" db="EMBL/GenBank/DDBJ databases">
        <title>Genomic Encyclopedia of Type Strains, Phase III (KMG-III): the genomes of soil and plant-associated and newly described type strains.</title>
        <authorList>
            <person name="Whitman W."/>
        </authorList>
    </citation>
    <scope>NUCLEOTIDE SEQUENCE [LARGE SCALE GENOMIC DNA]</scope>
    <source>
        <strain evidence="1 2">VKMAc-2574</strain>
    </source>
</reference>